<dbReference type="RefSeq" id="WP_073356034.1">
    <property type="nucleotide sequence ID" value="NZ_FQUZ01000014.1"/>
</dbReference>
<dbReference type="AlphaFoldDB" id="A0A1M4ZH67"/>
<reference evidence="1 2" key="1">
    <citation type="submission" date="2016-11" db="EMBL/GenBank/DDBJ databases">
        <authorList>
            <person name="Jaros S."/>
            <person name="Januszkiewicz K."/>
            <person name="Wedrychowicz H."/>
        </authorList>
    </citation>
    <scope>NUCLEOTIDE SEQUENCE [LARGE SCALE GENOMIC DNA]</scope>
    <source>
        <strain evidence="1 2">DSM 16112</strain>
    </source>
</reference>
<accession>A0A1M4ZH67</accession>
<name>A0A1M4ZH67_9BURK</name>
<dbReference type="CDD" id="cd12913">
    <property type="entry name" value="PDC1_MCP_like"/>
    <property type="match status" value="1"/>
</dbReference>
<keyword evidence="2" id="KW-1185">Reference proteome</keyword>
<sequence>MKAHSRLQQAQNILHSVVSEAQQKAAALAEDSADILHGSEFHGHGIRLLPQQRTALQNRILHGLEHIAWCNGAGFASYAAPTAQHDGYWTLEWWFKEETTIRQAQLERNQETRQRLDFRGFDWFGQPARLHQPFVEGPYVDYVCNGAYTITAAHPVLLDGAFAGVAAVDILVATLERLLHPALIAIGQPALVVNRDCRVVISAAPRIRVGSLWRGPESGENPHEQARPLRLLLLNA</sequence>
<protein>
    <recommendedName>
        <fullName evidence="3">Cache domain-containing protein</fullName>
    </recommendedName>
</protein>
<dbReference type="EMBL" id="FQUZ01000014">
    <property type="protein sequence ID" value="SHF17147.1"/>
    <property type="molecule type" value="Genomic_DNA"/>
</dbReference>
<dbReference type="Proteomes" id="UP000184327">
    <property type="component" value="Unassembled WGS sequence"/>
</dbReference>
<proteinExistence type="predicted"/>
<gene>
    <name evidence="1" type="ORF">SAMN02745117_01454</name>
</gene>
<dbReference type="OrthoDB" id="8687362at2"/>
<dbReference type="STRING" id="1122156.SAMN02745117_01454"/>
<organism evidence="1 2">
    <name type="scientific">Lampropedia hyalina DSM 16112</name>
    <dbReference type="NCBI Taxonomy" id="1122156"/>
    <lineage>
        <taxon>Bacteria</taxon>
        <taxon>Pseudomonadati</taxon>
        <taxon>Pseudomonadota</taxon>
        <taxon>Betaproteobacteria</taxon>
        <taxon>Burkholderiales</taxon>
        <taxon>Comamonadaceae</taxon>
        <taxon>Lampropedia</taxon>
    </lineage>
</organism>
<evidence type="ECO:0008006" key="3">
    <source>
        <dbReference type="Google" id="ProtNLM"/>
    </source>
</evidence>
<evidence type="ECO:0000313" key="1">
    <source>
        <dbReference type="EMBL" id="SHF17147.1"/>
    </source>
</evidence>
<dbReference type="Gene3D" id="3.30.450.20">
    <property type="entry name" value="PAS domain"/>
    <property type="match status" value="1"/>
</dbReference>
<evidence type="ECO:0000313" key="2">
    <source>
        <dbReference type="Proteomes" id="UP000184327"/>
    </source>
</evidence>